<dbReference type="PIRSF" id="PIRSF020680">
    <property type="entry name" value="PhnH"/>
    <property type="match status" value="1"/>
</dbReference>
<dbReference type="InterPro" id="IPR008772">
    <property type="entry name" value="Phosphonate_metab_PhnH"/>
</dbReference>
<dbReference type="GO" id="GO:0016829">
    <property type="term" value="F:lyase activity"/>
    <property type="evidence" value="ECO:0007669"/>
    <property type="project" value="UniProtKB-KW"/>
</dbReference>
<dbReference type="Gene3D" id="3.40.50.11310">
    <property type="entry name" value="Bacterial phosphonate metabolism protein PhnH"/>
    <property type="match status" value="1"/>
</dbReference>
<protein>
    <submittedName>
        <fullName evidence="1">Phosphonate C-P lyase system protein PhnH</fullName>
    </submittedName>
</protein>
<evidence type="ECO:0000313" key="1">
    <source>
        <dbReference type="EMBL" id="QCI63927.1"/>
    </source>
</evidence>
<reference evidence="1 2" key="1">
    <citation type="submission" date="2019-04" db="EMBL/GenBank/DDBJ databases">
        <title>Phreatobacter aquaticus sp. nov.</title>
        <authorList>
            <person name="Choi A."/>
        </authorList>
    </citation>
    <scope>NUCLEOTIDE SEQUENCE [LARGE SCALE GENOMIC DNA]</scope>
    <source>
        <strain evidence="1 2">KCTC 52518</strain>
    </source>
</reference>
<dbReference type="EMBL" id="CP039690">
    <property type="protein sequence ID" value="QCI63927.1"/>
    <property type="molecule type" value="Genomic_DNA"/>
</dbReference>
<sequence length="195" mass="20136">MAIALAYADPVHEAQQAFRAVMNALARPGTVQPVAGLAEAPAPLDPVAAAVLLALADFETSVFLDRPASTDDVRTYLTFHSGARLAQDPAQAAFAVIADPLALADLSSFALGTDAYPDRSTTLILQVPSLTEGRSFRLEGPGIKGSAKLTVTGLPADITARLAANHALFPRGVDLVLAAPTGVAALPRTTRISEA</sequence>
<dbReference type="GO" id="GO:0019634">
    <property type="term" value="P:organic phosphonate metabolic process"/>
    <property type="evidence" value="ECO:0007669"/>
    <property type="project" value="InterPro"/>
</dbReference>
<evidence type="ECO:0000313" key="2">
    <source>
        <dbReference type="Proteomes" id="UP000298781"/>
    </source>
</evidence>
<dbReference type="Pfam" id="PF05845">
    <property type="entry name" value="PhnH"/>
    <property type="match status" value="1"/>
</dbReference>
<dbReference type="RefSeq" id="WP_136959384.1">
    <property type="nucleotide sequence ID" value="NZ_CP039690.1"/>
</dbReference>
<dbReference type="Proteomes" id="UP000298781">
    <property type="component" value="Chromosome"/>
</dbReference>
<dbReference type="AlphaFoldDB" id="A0A4D7B7P2"/>
<dbReference type="KEGG" id="pstg:E8M01_06495"/>
<gene>
    <name evidence="1" type="primary">phnH</name>
    <name evidence="1" type="ORF">E8M01_06495</name>
</gene>
<proteinExistence type="predicted"/>
<keyword evidence="1" id="KW-0456">Lyase</keyword>
<dbReference type="OrthoDB" id="9814509at2"/>
<dbReference type="SUPFAM" id="SSF159709">
    <property type="entry name" value="PhnH-like"/>
    <property type="match status" value="1"/>
</dbReference>
<dbReference type="InterPro" id="IPR038058">
    <property type="entry name" value="PhnH-like_sp"/>
</dbReference>
<organism evidence="1 2">
    <name type="scientific">Phreatobacter stygius</name>
    <dbReference type="NCBI Taxonomy" id="1940610"/>
    <lineage>
        <taxon>Bacteria</taxon>
        <taxon>Pseudomonadati</taxon>
        <taxon>Pseudomonadota</taxon>
        <taxon>Alphaproteobacteria</taxon>
        <taxon>Hyphomicrobiales</taxon>
        <taxon>Phreatobacteraceae</taxon>
        <taxon>Phreatobacter</taxon>
    </lineage>
</organism>
<name>A0A4D7B7P2_9HYPH</name>
<dbReference type="NCBIfam" id="TIGR03292">
    <property type="entry name" value="PhnH_redo"/>
    <property type="match status" value="1"/>
</dbReference>
<accession>A0A4D7B7P2</accession>
<keyword evidence="2" id="KW-1185">Reference proteome</keyword>